<organism evidence="1 2">
    <name type="scientific">Spirosoma soli</name>
    <dbReference type="NCBI Taxonomy" id="1770529"/>
    <lineage>
        <taxon>Bacteria</taxon>
        <taxon>Pseudomonadati</taxon>
        <taxon>Bacteroidota</taxon>
        <taxon>Cytophagia</taxon>
        <taxon>Cytophagales</taxon>
        <taxon>Cytophagaceae</taxon>
        <taxon>Spirosoma</taxon>
    </lineage>
</organism>
<accession>A0ABW5M8V8</accession>
<protein>
    <recommendedName>
        <fullName evidence="3">Plasmid replication protein RepL domain-containing protein</fullName>
    </recommendedName>
</protein>
<evidence type="ECO:0008006" key="3">
    <source>
        <dbReference type="Google" id="ProtNLM"/>
    </source>
</evidence>
<dbReference type="Proteomes" id="UP001597469">
    <property type="component" value="Unassembled WGS sequence"/>
</dbReference>
<evidence type="ECO:0000313" key="1">
    <source>
        <dbReference type="EMBL" id="MFD2573445.1"/>
    </source>
</evidence>
<name>A0ABW5M8V8_9BACT</name>
<keyword evidence="2" id="KW-1185">Reference proteome</keyword>
<gene>
    <name evidence="1" type="ORF">ACFSUS_22585</name>
</gene>
<evidence type="ECO:0000313" key="2">
    <source>
        <dbReference type="Proteomes" id="UP001597469"/>
    </source>
</evidence>
<proteinExistence type="predicted"/>
<dbReference type="EMBL" id="JBHULN010000018">
    <property type="protein sequence ID" value="MFD2573445.1"/>
    <property type="molecule type" value="Genomic_DNA"/>
</dbReference>
<sequence length="116" mass="12859">MTAVRESRRYNSNPYVTAKQAHSPTVFGPDEYLLNLMCSLPPASLRILMIMGARINPATGKAEVTNKELRDLLGGIPANISRSKTRLLSANLIAKADRLNTYFVNPKVFRPISVML</sequence>
<comment type="caution">
    <text evidence="1">The sequence shown here is derived from an EMBL/GenBank/DDBJ whole genome shotgun (WGS) entry which is preliminary data.</text>
</comment>
<reference evidence="2" key="1">
    <citation type="journal article" date="2019" name="Int. J. Syst. Evol. Microbiol.">
        <title>The Global Catalogue of Microorganisms (GCM) 10K type strain sequencing project: providing services to taxonomists for standard genome sequencing and annotation.</title>
        <authorList>
            <consortium name="The Broad Institute Genomics Platform"/>
            <consortium name="The Broad Institute Genome Sequencing Center for Infectious Disease"/>
            <person name="Wu L."/>
            <person name="Ma J."/>
        </authorList>
    </citation>
    <scope>NUCLEOTIDE SEQUENCE [LARGE SCALE GENOMIC DNA]</scope>
    <source>
        <strain evidence="2">KCTC 42805</strain>
    </source>
</reference>